<keyword evidence="2" id="KW-0812">Transmembrane</keyword>
<dbReference type="OrthoDB" id="10055523at2759"/>
<reference evidence="4" key="1">
    <citation type="submission" date="2025-08" db="UniProtKB">
        <authorList>
            <consortium name="RefSeq"/>
        </authorList>
    </citation>
    <scope>IDENTIFICATION</scope>
    <source>
        <tissue evidence="4">Gonad</tissue>
    </source>
</reference>
<dbReference type="PANTHER" id="PTHR15381:SF1">
    <property type="entry name" value="CHONDROITIN SULFATE PROTEOGLYCAN 5"/>
    <property type="match status" value="1"/>
</dbReference>
<evidence type="ECO:0000313" key="4">
    <source>
        <dbReference type="RefSeq" id="XP_019617903.1"/>
    </source>
</evidence>
<proteinExistence type="predicted"/>
<organism evidence="3 4">
    <name type="scientific">Branchiostoma belcheri</name>
    <name type="common">Amphioxus</name>
    <dbReference type="NCBI Taxonomy" id="7741"/>
    <lineage>
        <taxon>Eukaryota</taxon>
        <taxon>Metazoa</taxon>
        <taxon>Chordata</taxon>
        <taxon>Cephalochordata</taxon>
        <taxon>Leptocardii</taxon>
        <taxon>Amphioxiformes</taxon>
        <taxon>Branchiostomatidae</taxon>
        <taxon>Branchiostoma</taxon>
    </lineage>
</organism>
<dbReference type="KEGG" id="bbel:109465197"/>
<dbReference type="GeneID" id="109465197"/>
<keyword evidence="2" id="KW-0472">Membrane</keyword>
<evidence type="ECO:0000256" key="2">
    <source>
        <dbReference type="SAM" id="Phobius"/>
    </source>
</evidence>
<keyword evidence="2" id="KW-1133">Transmembrane helix</keyword>
<dbReference type="Proteomes" id="UP000515135">
    <property type="component" value="Unplaced"/>
</dbReference>
<accession>A0A6P4Y0F7</accession>
<dbReference type="PANTHER" id="PTHR15381">
    <property type="entry name" value="CHONDROITIN SULFATE PROTEOGLYCAN 5 -RELATED"/>
    <property type="match status" value="1"/>
</dbReference>
<evidence type="ECO:0000256" key="1">
    <source>
        <dbReference type="SAM" id="MobiDB-lite"/>
    </source>
</evidence>
<feature type="transmembrane region" description="Helical" evidence="2">
    <location>
        <begin position="252"/>
        <end position="275"/>
    </location>
</feature>
<evidence type="ECO:0000313" key="3">
    <source>
        <dbReference type="Proteomes" id="UP000515135"/>
    </source>
</evidence>
<dbReference type="RefSeq" id="XP_019617903.1">
    <property type="nucleotide sequence ID" value="XM_019762344.1"/>
</dbReference>
<name>A0A6P4Y0F7_BRABE</name>
<keyword evidence="3" id="KW-1185">Reference proteome</keyword>
<sequence>MAVTSTANATSVANTTTTLTTQKSTSEAPTTSNASTTASSTSKAPTTVQATTLTPTVAVTTTAAVVNRTENVTTQAVTNGTTRAPTTTPTVVTTAIPTTPARPEGPRKVVPAGLTMQLDFNSNYNDRNSVEFTTLAIQVVESLTAVYVGIPGFIEVVIIKFVDEFGYFVAELELVSTDSSFCSLQCGEGGVCELGEKFPGVVIAECVCQENYCYAGTCQVIVDQGPRCSCPADTLSWYRGDRCEVSLTQAQVIGFAVGCTAAVLVLIILLVVCMAKRARNMLRAQKARRYRYDMGGFVLGNGYNLRQLADTGFFSRTGRYTLPHTDSTVSSRLYTWNPTVKNIPGGDIKIPRAHAAGKVFPKQEQIYAQTIEMRF</sequence>
<protein>
    <submittedName>
        <fullName evidence="4">Uncharacterized protein LOC109465197</fullName>
    </submittedName>
</protein>
<dbReference type="AlphaFoldDB" id="A0A6P4Y0F7"/>
<feature type="region of interest" description="Disordered" evidence="1">
    <location>
        <begin position="1"/>
        <end position="49"/>
    </location>
</feature>
<gene>
    <name evidence="4" type="primary">LOC109465197</name>
</gene>